<dbReference type="KEGG" id="vg:65114936"/>
<sequence>MGYWVSSEINTKIDALKWHVFDIPNGYGTARAGVAVMRHNAGGGWSDAHINVDGLTVARRRGGTNWGSTINSFVPAGCTVSFGLGGEGGDSELLLHGFCVSGSHKGS</sequence>
<keyword evidence="2" id="KW-1185">Reference proteome</keyword>
<organism evidence="1 2">
    <name type="scientific">Escherichia virus KFS-EC</name>
    <dbReference type="NCBI Taxonomy" id="2250214"/>
    <lineage>
        <taxon>Viruses</taxon>
        <taxon>Duplodnaviria</taxon>
        <taxon>Heunggongvirae</taxon>
        <taxon>Uroviricota</taxon>
        <taxon>Caudoviricetes</taxon>
        <taxon>Pantevenvirales</taxon>
        <taxon>Straboviridae</taxon>
        <taxon>Krischvirus</taxon>
        <taxon>Krischvirus kfsec</taxon>
    </lineage>
</organism>
<accession>A0A345BS66</accession>
<reference evidence="1 2" key="1">
    <citation type="submission" date="2018-07" db="EMBL/GenBank/DDBJ databases">
        <title>Characterization of a Novel Bacteriophage Infecting Escherichia coli O157:H7 for a Biocontrol Agent.</title>
        <authorList>
            <person name="Lee C."/>
            <person name="Choi I.Y."/>
            <person name="Park D.H."/>
            <person name="Park M.-K."/>
        </authorList>
    </citation>
    <scope>NUCLEOTIDE SEQUENCE [LARGE SCALE GENOMIC DNA]</scope>
</reference>
<dbReference type="GeneID" id="65114936"/>
<name>A0A345BS66_9CAUD</name>
<evidence type="ECO:0000313" key="1">
    <source>
        <dbReference type="EMBL" id="AXF53287.1"/>
    </source>
</evidence>
<dbReference type="RefSeq" id="YP_010097273.1">
    <property type="nucleotide sequence ID" value="NC_055757.1"/>
</dbReference>
<dbReference type="EMBL" id="MH560358">
    <property type="protein sequence ID" value="AXF53287.1"/>
    <property type="molecule type" value="Genomic_DNA"/>
</dbReference>
<proteinExistence type="predicted"/>
<protein>
    <submittedName>
        <fullName evidence="1">Uncharacterized protein</fullName>
    </submittedName>
</protein>
<dbReference type="Proteomes" id="UP000259557">
    <property type="component" value="Segment"/>
</dbReference>
<evidence type="ECO:0000313" key="2">
    <source>
        <dbReference type="Proteomes" id="UP000259557"/>
    </source>
</evidence>